<dbReference type="GO" id="GO:0000287">
    <property type="term" value="F:magnesium ion binding"/>
    <property type="evidence" value="ECO:0007669"/>
    <property type="project" value="TreeGrafter"/>
</dbReference>
<keyword evidence="6 11" id="KW-0378">Hydrolase</keyword>
<dbReference type="InterPro" id="IPR023214">
    <property type="entry name" value="HAD_sf"/>
</dbReference>
<dbReference type="Gene3D" id="3.90.1470.20">
    <property type="match status" value="1"/>
</dbReference>
<dbReference type="STRING" id="1387353.BSF38_04242"/>
<dbReference type="GO" id="GO:0006564">
    <property type="term" value="P:L-serine biosynthetic process"/>
    <property type="evidence" value="ECO:0007669"/>
    <property type="project" value="UniProtKB-KW"/>
</dbReference>
<evidence type="ECO:0000256" key="3">
    <source>
        <dbReference type="ARBA" id="ARBA00012640"/>
    </source>
</evidence>
<dbReference type="OrthoDB" id="9804940at2"/>
<dbReference type="AlphaFoldDB" id="A0A1U7CUT7"/>
<evidence type="ECO:0000256" key="5">
    <source>
        <dbReference type="ARBA" id="ARBA00022723"/>
    </source>
</evidence>
<dbReference type="EC" id="3.1.3.3" evidence="3"/>
<dbReference type="SUPFAM" id="SSF56784">
    <property type="entry name" value="HAD-like"/>
    <property type="match status" value="1"/>
</dbReference>
<dbReference type="InterPro" id="IPR036412">
    <property type="entry name" value="HAD-like_sf"/>
</dbReference>
<keyword evidence="5" id="KW-0479">Metal-binding</keyword>
<dbReference type="Gene3D" id="3.40.50.1000">
    <property type="entry name" value="HAD superfamily/HAD-like"/>
    <property type="match status" value="1"/>
</dbReference>
<dbReference type="Pfam" id="PF12710">
    <property type="entry name" value="HAD"/>
    <property type="match status" value="1"/>
</dbReference>
<dbReference type="Proteomes" id="UP000186309">
    <property type="component" value="Chromosome"/>
</dbReference>
<evidence type="ECO:0000313" key="12">
    <source>
        <dbReference type="Proteomes" id="UP000186309"/>
    </source>
</evidence>
<dbReference type="KEGG" id="pbor:BSF38_04242"/>
<dbReference type="RefSeq" id="WP_076348968.1">
    <property type="nucleotide sequence ID" value="NZ_CP019082.1"/>
</dbReference>
<evidence type="ECO:0000256" key="2">
    <source>
        <dbReference type="ARBA" id="ARBA00005135"/>
    </source>
</evidence>
<keyword evidence="12" id="KW-1185">Reference proteome</keyword>
<evidence type="ECO:0000256" key="7">
    <source>
        <dbReference type="ARBA" id="ARBA00022842"/>
    </source>
</evidence>
<evidence type="ECO:0000256" key="8">
    <source>
        <dbReference type="ARBA" id="ARBA00023299"/>
    </source>
</evidence>
<dbReference type="InterPro" id="IPR050582">
    <property type="entry name" value="HAD-like_SerB"/>
</dbReference>
<dbReference type="GO" id="GO:0036424">
    <property type="term" value="F:L-phosphoserine phosphatase activity"/>
    <property type="evidence" value="ECO:0007669"/>
    <property type="project" value="TreeGrafter"/>
</dbReference>
<dbReference type="GO" id="GO:0005737">
    <property type="term" value="C:cytoplasm"/>
    <property type="evidence" value="ECO:0007669"/>
    <property type="project" value="TreeGrafter"/>
</dbReference>
<evidence type="ECO:0000313" key="11">
    <source>
        <dbReference type="EMBL" id="APW62691.1"/>
    </source>
</evidence>
<sequence>MRHTQNSAPPARSLLVSDFDGTMTREDFYQLTIKNLLPADVPDYWVDYRAGRITHFQALQAYFAAIRADESTVRAIVERMQLDPKIATGVRNLDRAGWDVMITSAGCAWYIRILLAEAGVDVPVFANPGRFEEGRGLLMEPPAPGPFFSPTLGVDKAAVVRQGLLDHRLVAFAGDGFPDLDAARLVPESLRFARADLAQALTGEGLRFQPFNCWSEIARALCDLDRTESARAGATESSS</sequence>
<dbReference type="NCBIfam" id="TIGR01488">
    <property type="entry name" value="HAD-SF-IB"/>
    <property type="match status" value="1"/>
</dbReference>
<evidence type="ECO:0000256" key="4">
    <source>
        <dbReference type="ARBA" id="ARBA00022605"/>
    </source>
</evidence>
<gene>
    <name evidence="11" type="primary">mtnX</name>
    <name evidence="11" type="ORF">BSF38_04242</name>
</gene>
<proteinExistence type="predicted"/>
<comment type="pathway">
    <text evidence="2">Amino-acid biosynthesis; L-serine biosynthesis; L-serine from 3-phospho-D-glycerate: step 3/3.</text>
</comment>
<organism evidence="11 12">
    <name type="scientific">Paludisphaera borealis</name>
    <dbReference type="NCBI Taxonomy" id="1387353"/>
    <lineage>
        <taxon>Bacteria</taxon>
        <taxon>Pseudomonadati</taxon>
        <taxon>Planctomycetota</taxon>
        <taxon>Planctomycetia</taxon>
        <taxon>Isosphaerales</taxon>
        <taxon>Isosphaeraceae</taxon>
        <taxon>Paludisphaera</taxon>
    </lineage>
</organism>
<keyword evidence="7" id="KW-0460">Magnesium</keyword>
<reference evidence="12" key="1">
    <citation type="submission" date="2016-12" db="EMBL/GenBank/DDBJ databases">
        <title>Comparative genomics of four Isosphaeraceae planctomycetes: a common pool of plasmids and glycoside hydrolase genes.</title>
        <authorList>
            <person name="Ivanova A."/>
        </authorList>
    </citation>
    <scope>NUCLEOTIDE SEQUENCE [LARGE SCALE GENOMIC DNA]</scope>
    <source>
        <strain evidence="12">PX4</strain>
    </source>
</reference>
<dbReference type="EMBL" id="CP019082">
    <property type="protein sequence ID" value="APW62691.1"/>
    <property type="molecule type" value="Genomic_DNA"/>
</dbReference>
<comment type="catalytic activity">
    <reaction evidence="10">
        <text>O-phospho-D-serine + H2O = D-serine + phosphate</text>
        <dbReference type="Rhea" id="RHEA:24873"/>
        <dbReference type="ChEBI" id="CHEBI:15377"/>
        <dbReference type="ChEBI" id="CHEBI:35247"/>
        <dbReference type="ChEBI" id="CHEBI:43474"/>
        <dbReference type="ChEBI" id="CHEBI:58680"/>
        <dbReference type="EC" id="3.1.3.3"/>
    </reaction>
</comment>
<protein>
    <recommendedName>
        <fullName evidence="3">phosphoserine phosphatase</fullName>
        <ecNumber evidence="3">3.1.3.3</ecNumber>
    </recommendedName>
</protein>
<accession>A0A1U7CUT7</accession>
<dbReference type="PANTHER" id="PTHR43344:SF2">
    <property type="entry name" value="PHOSPHOSERINE PHOSPHATASE"/>
    <property type="match status" value="1"/>
</dbReference>
<keyword evidence="4" id="KW-0028">Amino-acid biosynthesis</keyword>
<name>A0A1U7CUT7_9BACT</name>
<evidence type="ECO:0000256" key="9">
    <source>
        <dbReference type="ARBA" id="ARBA00048138"/>
    </source>
</evidence>
<comment type="catalytic activity">
    <reaction evidence="9">
        <text>O-phospho-L-serine + H2O = L-serine + phosphate</text>
        <dbReference type="Rhea" id="RHEA:21208"/>
        <dbReference type="ChEBI" id="CHEBI:15377"/>
        <dbReference type="ChEBI" id="CHEBI:33384"/>
        <dbReference type="ChEBI" id="CHEBI:43474"/>
        <dbReference type="ChEBI" id="CHEBI:57524"/>
        <dbReference type="EC" id="3.1.3.3"/>
    </reaction>
</comment>
<evidence type="ECO:0000256" key="6">
    <source>
        <dbReference type="ARBA" id="ARBA00022801"/>
    </source>
</evidence>
<evidence type="ECO:0000256" key="1">
    <source>
        <dbReference type="ARBA" id="ARBA00001946"/>
    </source>
</evidence>
<evidence type="ECO:0000256" key="10">
    <source>
        <dbReference type="ARBA" id="ARBA00048523"/>
    </source>
</evidence>
<comment type="cofactor">
    <cofactor evidence="1">
        <name>Mg(2+)</name>
        <dbReference type="ChEBI" id="CHEBI:18420"/>
    </cofactor>
</comment>
<dbReference type="PANTHER" id="PTHR43344">
    <property type="entry name" value="PHOSPHOSERINE PHOSPHATASE"/>
    <property type="match status" value="1"/>
</dbReference>
<keyword evidence="8" id="KW-0718">Serine biosynthesis</keyword>